<dbReference type="RefSeq" id="WP_205278625.1">
    <property type="nucleotide sequence ID" value="NZ_JAFFPU010000018.1"/>
</dbReference>
<reference evidence="2 3" key="1">
    <citation type="submission" date="2021-02" db="EMBL/GenBank/DDBJ databases">
        <title>Leptospira ainlahdjerensis sp. nov., Leptospira ainazelensis sp. nov., Leptospira abararensis sp. nov. and Leptospira chreensis sp. nov., four new species isolated from water sources in Algeria.</title>
        <authorList>
            <person name="Amara Korba A."/>
            <person name="Kainiu M."/>
            <person name="Vincent A.T."/>
            <person name="Mariet J.-F."/>
            <person name="Veyrier F.J."/>
            <person name="Goarant C."/>
            <person name="Picardeau M."/>
        </authorList>
    </citation>
    <scope>NUCLEOTIDE SEQUENCE [LARGE SCALE GENOMIC DNA]</scope>
    <source>
        <strain evidence="2 3">201903070</strain>
    </source>
</reference>
<keyword evidence="1" id="KW-0812">Transmembrane</keyword>
<proteinExistence type="predicted"/>
<evidence type="ECO:0000256" key="1">
    <source>
        <dbReference type="SAM" id="Phobius"/>
    </source>
</evidence>
<keyword evidence="1" id="KW-1133">Transmembrane helix</keyword>
<accession>A0ABS2U7U0</accession>
<gene>
    <name evidence="2" type="ORF">JWG45_04685</name>
</gene>
<name>A0ABS2U7U0_9LEPT</name>
<dbReference type="EMBL" id="JAFFPU010000018">
    <property type="protein sequence ID" value="MBM9576446.1"/>
    <property type="molecule type" value="Genomic_DNA"/>
</dbReference>
<protein>
    <submittedName>
        <fullName evidence="2">Uncharacterized protein</fullName>
    </submittedName>
</protein>
<keyword evidence="3" id="KW-1185">Reference proteome</keyword>
<organism evidence="2 3">
    <name type="scientific">Leptospira ainlahdjerensis</name>
    <dbReference type="NCBI Taxonomy" id="2810033"/>
    <lineage>
        <taxon>Bacteria</taxon>
        <taxon>Pseudomonadati</taxon>
        <taxon>Spirochaetota</taxon>
        <taxon>Spirochaetia</taxon>
        <taxon>Leptospirales</taxon>
        <taxon>Leptospiraceae</taxon>
        <taxon>Leptospira</taxon>
    </lineage>
</organism>
<feature type="transmembrane region" description="Helical" evidence="1">
    <location>
        <begin position="55"/>
        <end position="73"/>
    </location>
</feature>
<dbReference type="Proteomes" id="UP000724686">
    <property type="component" value="Unassembled WGS sequence"/>
</dbReference>
<comment type="caution">
    <text evidence="2">The sequence shown here is derived from an EMBL/GenBank/DDBJ whole genome shotgun (WGS) entry which is preliminary data.</text>
</comment>
<evidence type="ECO:0000313" key="2">
    <source>
        <dbReference type="EMBL" id="MBM9576446.1"/>
    </source>
</evidence>
<sequence length="166" mass="19268">MISNKIDDIEILSTESGLVLIHKKFRITSIFLIIILILFPFFLEDGLKMNSLFDTILSLTIFGILGFTIYQVLRHSFSSTKVKIDSEFVEILQSPFPKRPTFKIPKQSITQVEIKTDYESESPAEFYSILLKLTDSKKVIVFEDLNSWEETQNLKNRIEETLRNIV</sequence>
<keyword evidence="1" id="KW-0472">Membrane</keyword>
<evidence type="ECO:0000313" key="3">
    <source>
        <dbReference type="Proteomes" id="UP000724686"/>
    </source>
</evidence>
<feature type="transmembrane region" description="Helical" evidence="1">
    <location>
        <begin position="25"/>
        <end position="43"/>
    </location>
</feature>